<feature type="transmembrane region" description="Helical" evidence="1">
    <location>
        <begin position="158"/>
        <end position="176"/>
    </location>
</feature>
<proteinExistence type="predicted"/>
<evidence type="ECO:0000313" key="3">
    <source>
        <dbReference type="Proteomes" id="UP001589698"/>
    </source>
</evidence>
<sequence>MSAAAAPLTVRPARPALAVPAVVVASLLLGGLTSWAQGVLPDALASFANSSSGWTALTAVLVAAARPRLVLGAVLGVVSFVSLVLGYTVASELRGLAYSPVLWGAVGIVAGPFVGAAAAALAGRDRRLAAVGAGALAGVLVADAVYGLTVVAASTSPVYWTICLVAAVALVGATVARFPSRTTAALAVATALAATGVLTGGYAVLNAIA</sequence>
<feature type="transmembrane region" description="Helical" evidence="1">
    <location>
        <begin position="128"/>
        <end position="152"/>
    </location>
</feature>
<dbReference type="InterPro" id="IPR045393">
    <property type="entry name" value="DUF6518"/>
</dbReference>
<feature type="transmembrane region" description="Helical" evidence="1">
    <location>
        <begin position="69"/>
        <end position="89"/>
    </location>
</feature>
<keyword evidence="3" id="KW-1185">Reference proteome</keyword>
<gene>
    <name evidence="2" type="ORF">ACFFJG_15000</name>
</gene>
<dbReference type="Proteomes" id="UP001589698">
    <property type="component" value="Unassembled WGS sequence"/>
</dbReference>
<evidence type="ECO:0000256" key="1">
    <source>
        <dbReference type="SAM" id="Phobius"/>
    </source>
</evidence>
<dbReference type="RefSeq" id="WP_378519589.1">
    <property type="nucleotide sequence ID" value="NZ_CBCSDI010000065.1"/>
</dbReference>
<feature type="transmembrane region" description="Helical" evidence="1">
    <location>
        <begin position="16"/>
        <end position="37"/>
    </location>
</feature>
<keyword evidence="1" id="KW-0812">Transmembrane</keyword>
<keyword evidence="1" id="KW-1133">Transmembrane helix</keyword>
<feature type="transmembrane region" description="Helical" evidence="1">
    <location>
        <begin position="183"/>
        <end position="205"/>
    </location>
</feature>
<feature type="transmembrane region" description="Helical" evidence="1">
    <location>
        <begin position="101"/>
        <end position="121"/>
    </location>
</feature>
<name>A0ABV6E4H9_9ACTN</name>
<dbReference type="Pfam" id="PF20128">
    <property type="entry name" value="DUF6518"/>
    <property type="match status" value="1"/>
</dbReference>
<protein>
    <submittedName>
        <fullName evidence="2">DUF6518 family protein</fullName>
    </submittedName>
</protein>
<organism evidence="2 3">
    <name type="scientific">Nocardioides zeicaulis</name>
    <dbReference type="NCBI Taxonomy" id="1776857"/>
    <lineage>
        <taxon>Bacteria</taxon>
        <taxon>Bacillati</taxon>
        <taxon>Actinomycetota</taxon>
        <taxon>Actinomycetes</taxon>
        <taxon>Propionibacteriales</taxon>
        <taxon>Nocardioidaceae</taxon>
        <taxon>Nocardioides</taxon>
    </lineage>
</organism>
<evidence type="ECO:0000313" key="2">
    <source>
        <dbReference type="EMBL" id="MFC0223793.1"/>
    </source>
</evidence>
<accession>A0ABV6E4H9</accession>
<comment type="caution">
    <text evidence="2">The sequence shown here is derived from an EMBL/GenBank/DDBJ whole genome shotgun (WGS) entry which is preliminary data.</text>
</comment>
<reference evidence="2 3" key="1">
    <citation type="submission" date="2024-09" db="EMBL/GenBank/DDBJ databases">
        <authorList>
            <person name="Sun Q."/>
            <person name="Mori K."/>
        </authorList>
    </citation>
    <scope>NUCLEOTIDE SEQUENCE [LARGE SCALE GENOMIC DNA]</scope>
    <source>
        <strain evidence="2 3">CCM 8654</strain>
    </source>
</reference>
<dbReference type="EMBL" id="JBHLXH010000002">
    <property type="protein sequence ID" value="MFC0223793.1"/>
    <property type="molecule type" value="Genomic_DNA"/>
</dbReference>
<feature type="transmembrane region" description="Helical" evidence="1">
    <location>
        <begin position="43"/>
        <end position="62"/>
    </location>
</feature>
<keyword evidence="1" id="KW-0472">Membrane</keyword>